<sequence>MAIITLPTLIRPGVGSGITQRLYGTGGESRFGGSMQYVMTGEPRWVLTLTSPRVMLPDEAGQWRSMLLRLRGRLNHLACHDPSRPVPVGSARAAMTFGGAAKGATAATINGGNGTLKAGDWLQVGPVGLGTSQLICLTADATVPGAVAFEPPLRQAFGAVAVTWDRPVTTFKFAGTGGDLPEFTAANGSGQIGGLKMTFLEQWS</sequence>
<dbReference type="EMBL" id="JABSNM010000002">
    <property type="protein sequence ID" value="NRT54810.1"/>
    <property type="molecule type" value="Genomic_DNA"/>
</dbReference>
<organism evidence="1 2">
    <name type="scientific">Sphaerotilus uruguayifluvii</name>
    <dbReference type="NCBI Taxonomy" id="2735897"/>
    <lineage>
        <taxon>Bacteria</taxon>
        <taxon>Pseudomonadati</taxon>
        <taxon>Pseudomonadota</taxon>
        <taxon>Betaproteobacteria</taxon>
        <taxon>Burkholderiales</taxon>
        <taxon>Sphaerotilaceae</taxon>
        <taxon>Sphaerotilus</taxon>
    </lineage>
</organism>
<dbReference type="Proteomes" id="UP001516061">
    <property type="component" value="Unassembled WGS sequence"/>
</dbReference>
<keyword evidence="2" id="KW-1185">Reference proteome</keyword>
<evidence type="ECO:0000313" key="2">
    <source>
        <dbReference type="Proteomes" id="UP001516061"/>
    </source>
</evidence>
<gene>
    <name evidence="1" type="ORF">HNQ01_000520</name>
</gene>
<dbReference type="RefSeq" id="WP_173803775.1">
    <property type="nucleotide sequence ID" value="NZ_JABSNM010000002.1"/>
</dbReference>
<evidence type="ECO:0000313" key="1">
    <source>
        <dbReference type="EMBL" id="NRT54810.1"/>
    </source>
</evidence>
<protein>
    <submittedName>
        <fullName evidence="1">Uncharacterized protein</fullName>
    </submittedName>
</protein>
<reference evidence="1 2" key="1">
    <citation type="submission" date="2020-05" db="EMBL/GenBank/DDBJ databases">
        <title>Genomic Encyclopedia of Type Strains, Phase IV (KMG-V): Genome sequencing to study the core and pangenomes of soil and plant-associated prokaryotes.</title>
        <authorList>
            <person name="Whitman W."/>
        </authorList>
    </citation>
    <scope>NUCLEOTIDE SEQUENCE [LARGE SCALE GENOMIC DNA]</scope>
    <source>
        <strain evidence="1 2">C29</strain>
    </source>
</reference>
<accession>A0ABX2FXQ7</accession>
<proteinExistence type="predicted"/>
<comment type="caution">
    <text evidence="1">The sequence shown here is derived from an EMBL/GenBank/DDBJ whole genome shotgun (WGS) entry which is preliminary data.</text>
</comment>
<name>A0ABX2FXQ7_9BURK</name>